<dbReference type="Pfam" id="PF01812">
    <property type="entry name" value="5-FTHF_cyc-lig"/>
    <property type="match status" value="1"/>
</dbReference>
<dbReference type="InterPro" id="IPR002698">
    <property type="entry name" value="FTHF_cligase"/>
</dbReference>
<dbReference type="Proteomes" id="UP001501600">
    <property type="component" value="Unassembled WGS sequence"/>
</dbReference>
<comment type="catalytic activity">
    <reaction evidence="4">
        <text>(6S)-5-formyl-5,6,7,8-tetrahydrofolate + ATP = (6R)-5,10-methenyltetrahydrofolate + ADP + phosphate</text>
        <dbReference type="Rhea" id="RHEA:10488"/>
        <dbReference type="ChEBI" id="CHEBI:30616"/>
        <dbReference type="ChEBI" id="CHEBI:43474"/>
        <dbReference type="ChEBI" id="CHEBI:57455"/>
        <dbReference type="ChEBI" id="CHEBI:57457"/>
        <dbReference type="ChEBI" id="CHEBI:456216"/>
        <dbReference type="EC" id="6.3.3.2"/>
    </reaction>
</comment>
<comment type="similarity">
    <text evidence="1 4">Belongs to the 5-formyltetrahydrofolate cyclo-ligase family.</text>
</comment>
<dbReference type="InterPro" id="IPR037171">
    <property type="entry name" value="NagB/RpiA_transferase-like"/>
</dbReference>
<protein>
    <recommendedName>
        <fullName evidence="4">5-formyltetrahydrofolate cyclo-ligase</fullName>
        <ecNumber evidence="4">6.3.3.2</ecNumber>
    </recommendedName>
</protein>
<dbReference type="PANTHER" id="PTHR23407">
    <property type="entry name" value="ATPASE INHIBITOR/5-FORMYLTETRAHYDROFOLATE CYCLO-LIGASE"/>
    <property type="match status" value="1"/>
</dbReference>
<dbReference type="EMBL" id="BAABLF010000013">
    <property type="protein sequence ID" value="GAA5191922.1"/>
    <property type="molecule type" value="Genomic_DNA"/>
</dbReference>
<evidence type="ECO:0000256" key="2">
    <source>
        <dbReference type="ARBA" id="ARBA00022741"/>
    </source>
</evidence>
<dbReference type="PIRSF" id="PIRSF006806">
    <property type="entry name" value="FTHF_cligase"/>
    <property type="match status" value="1"/>
</dbReference>
<evidence type="ECO:0000313" key="5">
    <source>
        <dbReference type="EMBL" id="GAA5191922.1"/>
    </source>
</evidence>
<dbReference type="InterPro" id="IPR024185">
    <property type="entry name" value="FTHF_cligase-like_sf"/>
</dbReference>
<gene>
    <name evidence="5" type="ORF">GCM10025772_19860</name>
</gene>
<dbReference type="PANTHER" id="PTHR23407:SF1">
    <property type="entry name" value="5-FORMYLTETRAHYDROFOLATE CYCLO-LIGASE"/>
    <property type="match status" value="1"/>
</dbReference>
<keyword evidence="4" id="KW-0479">Metal-binding</keyword>
<keyword evidence="4" id="KW-0460">Magnesium</keyword>
<evidence type="ECO:0000313" key="6">
    <source>
        <dbReference type="Proteomes" id="UP001501600"/>
    </source>
</evidence>
<name>A0ABP9S6B8_9GAMM</name>
<proteinExistence type="inferred from homology"/>
<dbReference type="RefSeq" id="WP_345316904.1">
    <property type="nucleotide sequence ID" value="NZ_BAABLF010000013.1"/>
</dbReference>
<evidence type="ECO:0000256" key="4">
    <source>
        <dbReference type="RuleBase" id="RU361279"/>
    </source>
</evidence>
<comment type="caution">
    <text evidence="5">The sequence shown here is derived from an EMBL/GenBank/DDBJ whole genome shotgun (WGS) entry which is preliminary data.</text>
</comment>
<comment type="cofactor">
    <cofactor evidence="4">
        <name>Mg(2+)</name>
        <dbReference type="ChEBI" id="CHEBI:18420"/>
    </cofactor>
</comment>
<keyword evidence="2 4" id="KW-0547">Nucleotide-binding</keyword>
<organism evidence="5 6">
    <name type="scientific">Ferrimonas gelatinilytica</name>
    <dbReference type="NCBI Taxonomy" id="1255257"/>
    <lineage>
        <taxon>Bacteria</taxon>
        <taxon>Pseudomonadati</taxon>
        <taxon>Pseudomonadota</taxon>
        <taxon>Gammaproteobacteria</taxon>
        <taxon>Alteromonadales</taxon>
        <taxon>Ferrimonadaceae</taxon>
        <taxon>Ferrimonas</taxon>
    </lineage>
</organism>
<sequence>MTPSRDELRQQLRTARRQLSHDQQKHAAIALASHLPDHSLLQHASQVALYMAADGEIDPHILAEVLFARGKQIALPVMHPFNDHQLLFQRYEPGQPLLPNRYGIPEPQLAKPELIPLQELDVVLMPLVGFDDNGNRLGMGGGFYDRTLGGVEADLRPTLIGLAHSCQRVEKLYAAHWDVPLNGIATEQGLHWVER</sequence>
<dbReference type="NCBIfam" id="TIGR02727">
    <property type="entry name" value="MTHFS_bact"/>
    <property type="match status" value="1"/>
</dbReference>
<dbReference type="Gene3D" id="3.40.50.10420">
    <property type="entry name" value="NagB/RpiA/CoA transferase-like"/>
    <property type="match status" value="1"/>
</dbReference>
<keyword evidence="3 4" id="KW-0067">ATP-binding</keyword>
<keyword evidence="6" id="KW-1185">Reference proteome</keyword>
<dbReference type="SUPFAM" id="SSF100950">
    <property type="entry name" value="NagB/RpiA/CoA transferase-like"/>
    <property type="match status" value="1"/>
</dbReference>
<dbReference type="EC" id="6.3.3.2" evidence="4"/>
<accession>A0ABP9S6B8</accession>
<evidence type="ECO:0000256" key="1">
    <source>
        <dbReference type="ARBA" id="ARBA00010638"/>
    </source>
</evidence>
<evidence type="ECO:0000256" key="3">
    <source>
        <dbReference type="ARBA" id="ARBA00022840"/>
    </source>
</evidence>
<reference evidence="6" key="1">
    <citation type="journal article" date="2019" name="Int. J. Syst. Evol. Microbiol.">
        <title>The Global Catalogue of Microorganisms (GCM) 10K type strain sequencing project: providing services to taxonomists for standard genome sequencing and annotation.</title>
        <authorList>
            <consortium name="The Broad Institute Genomics Platform"/>
            <consortium name="The Broad Institute Genome Sequencing Center for Infectious Disease"/>
            <person name="Wu L."/>
            <person name="Ma J."/>
        </authorList>
    </citation>
    <scope>NUCLEOTIDE SEQUENCE [LARGE SCALE GENOMIC DNA]</scope>
    <source>
        <strain evidence="6">JCM 18720</strain>
    </source>
</reference>